<accession>A0A067TJ25</accession>
<dbReference type="HOGENOM" id="CLU_097984_0_0_1"/>
<dbReference type="EMBL" id="KL142369">
    <property type="protein sequence ID" value="KDR83166.1"/>
    <property type="molecule type" value="Genomic_DNA"/>
</dbReference>
<proteinExistence type="predicted"/>
<dbReference type="STRING" id="685588.A0A067TJ25"/>
<sequence>MGKYFYIKSLNALTFSRDTLTVSAWNLLELTRDITRAQTHILALTLRRTDSSNPRTYYDLVGVEVVPMTVIDAIYSNRGDLNMNPVSPRTVLEDDAKRRKPDGALGSVMVMSMELPKGDNRSPRDALSDMNISAMQPLGLFDVHRTSIGRLPRLPQAFYIKCLENSLKGGAYSMKFQPFQPTPY</sequence>
<reference evidence="2" key="1">
    <citation type="journal article" date="2014" name="Proc. Natl. Acad. Sci. U.S.A.">
        <title>Extensive sampling of basidiomycete genomes demonstrates inadequacy of the white-rot/brown-rot paradigm for wood decay fungi.</title>
        <authorList>
            <person name="Riley R."/>
            <person name="Salamov A.A."/>
            <person name="Brown D.W."/>
            <person name="Nagy L.G."/>
            <person name="Floudas D."/>
            <person name="Held B.W."/>
            <person name="Levasseur A."/>
            <person name="Lombard V."/>
            <person name="Morin E."/>
            <person name="Otillar R."/>
            <person name="Lindquist E.A."/>
            <person name="Sun H."/>
            <person name="LaButti K.M."/>
            <person name="Schmutz J."/>
            <person name="Jabbour D."/>
            <person name="Luo H."/>
            <person name="Baker S.E."/>
            <person name="Pisabarro A.G."/>
            <person name="Walton J.D."/>
            <person name="Blanchette R.A."/>
            <person name="Henrissat B."/>
            <person name="Martin F."/>
            <person name="Cullen D."/>
            <person name="Hibbett D.S."/>
            <person name="Grigoriev I.V."/>
        </authorList>
    </citation>
    <scope>NUCLEOTIDE SEQUENCE [LARGE SCALE GENOMIC DNA]</scope>
    <source>
        <strain evidence="2">CBS 339.88</strain>
    </source>
</reference>
<gene>
    <name evidence="1" type="ORF">GALMADRAFT_239000</name>
</gene>
<evidence type="ECO:0000313" key="2">
    <source>
        <dbReference type="Proteomes" id="UP000027222"/>
    </source>
</evidence>
<organism evidence="1 2">
    <name type="scientific">Galerina marginata (strain CBS 339.88)</name>
    <dbReference type="NCBI Taxonomy" id="685588"/>
    <lineage>
        <taxon>Eukaryota</taxon>
        <taxon>Fungi</taxon>
        <taxon>Dikarya</taxon>
        <taxon>Basidiomycota</taxon>
        <taxon>Agaricomycotina</taxon>
        <taxon>Agaricomycetes</taxon>
        <taxon>Agaricomycetidae</taxon>
        <taxon>Agaricales</taxon>
        <taxon>Agaricineae</taxon>
        <taxon>Strophariaceae</taxon>
        <taxon>Galerina</taxon>
    </lineage>
</organism>
<keyword evidence="2" id="KW-1185">Reference proteome</keyword>
<evidence type="ECO:0000313" key="1">
    <source>
        <dbReference type="EMBL" id="KDR83166.1"/>
    </source>
</evidence>
<dbReference type="Proteomes" id="UP000027222">
    <property type="component" value="Unassembled WGS sequence"/>
</dbReference>
<name>A0A067TJ25_GALM3</name>
<dbReference type="OrthoDB" id="432970at2759"/>
<dbReference type="AlphaFoldDB" id="A0A067TJ25"/>
<protein>
    <submittedName>
        <fullName evidence="1">Uncharacterized protein</fullName>
    </submittedName>
</protein>